<evidence type="ECO:0000313" key="5">
    <source>
        <dbReference type="Proteomes" id="UP000525078"/>
    </source>
</evidence>
<feature type="domain" description="Reverse transcriptase zinc-binding" evidence="2">
    <location>
        <begin position="483"/>
        <end position="576"/>
    </location>
</feature>
<dbReference type="EMBL" id="JAATIP010000392">
    <property type="protein sequence ID" value="KAF4349542.1"/>
    <property type="molecule type" value="Genomic_DNA"/>
</dbReference>
<dbReference type="Proteomes" id="UP000525078">
    <property type="component" value="Unassembled WGS sequence"/>
</dbReference>
<dbReference type="AlphaFoldDB" id="A0A7J6DTW8"/>
<dbReference type="InterPro" id="IPR026960">
    <property type="entry name" value="RVT-Znf"/>
</dbReference>
<gene>
    <name evidence="4" type="ORF">F8388_025906</name>
</gene>
<accession>A0A7J6DTW8</accession>
<sequence length="728" mass="83611">MPNKPDQSMEDLLDLTSKLKVVDEDGREVCEDREMEVGKSCLMGRFCSNKNVNRSLIRTILGRVWRLEEVDWGVKIKRITTEATFMVFSFKKENDLNRIIDKSPWLLNNGILLLQRFSKIPINWEGELTRFPLSGRVLNLPTKSISKNNMMRLAGMAGEVIDIQKEDVMKIASNEYFWFKKPSRGKERITNRDDNGSGLEQYKNSDQAIDSLKAEERMKVNSTEYMILNSDNGRGKIPERLPRINNRNSTINQVPTPNSLLYTGNRVLNIKGKDKLMETQTLGDGGVVNKKRSGNWDSLIQKDDLSMHPGKRLHMDDSNLMMGPNQGINMEGGEWIDIPINFVNEIGEGSSGPKGGRKQRRVTKKNCMSTSKNTPRQTINKGILWGRELLLKGTRWRVNDGRKVRINEDKWIPRGPPFTLRTPAEVPPNSLVETLINEAGDWKLEAIEEKMNKDDIPWILGIQTIQDSGEDGLIWNPTLDGEYTVASGYRMKQSEKEGAETSNKSITTGWWTAVWHSNLTPKVKNFIWRVCHNWVPSKTELAKRGIKLDRTCTGCWNQIETISHAIWQCPRLKYVWKETGLWHLFPKSLRLMTDLMEFLMFMKNNCSNQEFERFLGMSWMVWSQRNNRIFQNKNPPLKSWTPWAIDFVNHALTKDTDIKDKKIDKSVNRWNAPPKDSFVINCDATLSPDQKGSGIAAVIRDFKGNLVAAEIRPSSKPQDEHNSFLPHF</sequence>
<feature type="domain" description="DUF4283" evidence="3">
    <location>
        <begin position="37"/>
        <end position="118"/>
    </location>
</feature>
<evidence type="ECO:0008006" key="6">
    <source>
        <dbReference type="Google" id="ProtNLM"/>
    </source>
</evidence>
<protein>
    <recommendedName>
        <fullName evidence="6">Reverse transcriptase zinc-binding domain-containing protein</fullName>
    </recommendedName>
</protein>
<evidence type="ECO:0000259" key="3">
    <source>
        <dbReference type="Pfam" id="PF14111"/>
    </source>
</evidence>
<dbReference type="InterPro" id="IPR025558">
    <property type="entry name" value="DUF4283"/>
</dbReference>
<evidence type="ECO:0000256" key="1">
    <source>
        <dbReference type="SAM" id="MobiDB-lite"/>
    </source>
</evidence>
<feature type="compositionally biased region" description="Polar residues" evidence="1">
    <location>
        <begin position="366"/>
        <end position="375"/>
    </location>
</feature>
<reference evidence="4 5" key="1">
    <citation type="journal article" date="2020" name="bioRxiv">
        <title>Sequence and annotation of 42 cannabis genomes reveals extensive copy number variation in cannabinoid synthesis and pathogen resistance genes.</title>
        <authorList>
            <person name="Mckernan K.J."/>
            <person name="Helbert Y."/>
            <person name="Kane L.T."/>
            <person name="Ebling H."/>
            <person name="Zhang L."/>
            <person name="Liu B."/>
            <person name="Eaton Z."/>
            <person name="Mclaughlin S."/>
            <person name="Kingan S."/>
            <person name="Baybayan P."/>
            <person name="Concepcion G."/>
            <person name="Jordan M."/>
            <person name="Riva A."/>
            <person name="Barbazuk W."/>
            <person name="Harkins T."/>
        </authorList>
    </citation>
    <scope>NUCLEOTIDE SEQUENCE [LARGE SCALE GENOMIC DNA]</scope>
    <source>
        <strain evidence="5">cv. Jamaican Lion 4</strain>
        <tissue evidence="4">Leaf</tissue>
    </source>
</reference>
<name>A0A7J6DTW8_CANSA</name>
<organism evidence="4 5">
    <name type="scientific">Cannabis sativa</name>
    <name type="common">Hemp</name>
    <name type="synonym">Marijuana</name>
    <dbReference type="NCBI Taxonomy" id="3483"/>
    <lineage>
        <taxon>Eukaryota</taxon>
        <taxon>Viridiplantae</taxon>
        <taxon>Streptophyta</taxon>
        <taxon>Embryophyta</taxon>
        <taxon>Tracheophyta</taxon>
        <taxon>Spermatophyta</taxon>
        <taxon>Magnoliopsida</taxon>
        <taxon>eudicotyledons</taxon>
        <taxon>Gunneridae</taxon>
        <taxon>Pentapetalae</taxon>
        <taxon>rosids</taxon>
        <taxon>fabids</taxon>
        <taxon>Rosales</taxon>
        <taxon>Cannabaceae</taxon>
        <taxon>Cannabis</taxon>
    </lineage>
</organism>
<evidence type="ECO:0000313" key="4">
    <source>
        <dbReference type="EMBL" id="KAF4349542.1"/>
    </source>
</evidence>
<dbReference type="Pfam" id="PF13966">
    <property type="entry name" value="zf-RVT"/>
    <property type="match status" value="1"/>
</dbReference>
<feature type="compositionally biased region" description="Basic residues" evidence="1">
    <location>
        <begin position="355"/>
        <end position="364"/>
    </location>
</feature>
<proteinExistence type="predicted"/>
<comment type="caution">
    <text evidence="4">The sequence shown here is derived from an EMBL/GenBank/DDBJ whole genome shotgun (WGS) entry which is preliminary data.</text>
</comment>
<dbReference type="Pfam" id="PF14111">
    <property type="entry name" value="DUF4283"/>
    <property type="match status" value="1"/>
</dbReference>
<feature type="region of interest" description="Disordered" evidence="1">
    <location>
        <begin position="347"/>
        <end position="375"/>
    </location>
</feature>
<evidence type="ECO:0000259" key="2">
    <source>
        <dbReference type="Pfam" id="PF13966"/>
    </source>
</evidence>